<dbReference type="RefSeq" id="WP_190308679.1">
    <property type="nucleotide sequence ID" value="NZ_JACNYK010000002.1"/>
</dbReference>
<comment type="caution">
    <text evidence="2">The sequence shown here is derived from an EMBL/GenBank/DDBJ whole genome shotgun (WGS) entry which is preliminary data.</text>
</comment>
<gene>
    <name evidence="2" type="ORF">H8B17_08020</name>
</gene>
<keyword evidence="3" id="KW-1185">Reference proteome</keyword>
<dbReference type="InterPro" id="IPR050261">
    <property type="entry name" value="FrsA_esterase"/>
</dbReference>
<evidence type="ECO:0000256" key="1">
    <source>
        <dbReference type="ARBA" id="ARBA00022801"/>
    </source>
</evidence>
<dbReference type="PANTHER" id="PTHR22946">
    <property type="entry name" value="DIENELACTONE HYDROLASE DOMAIN-CONTAINING PROTEIN-RELATED"/>
    <property type="match status" value="1"/>
</dbReference>
<dbReference type="Pfam" id="PF12715">
    <property type="entry name" value="Abhydrolase_7"/>
    <property type="match status" value="1"/>
</dbReference>
<accession>A0ABR7Y2J8</accession>
<evidence type="ECO:0008006" key="4">
    <source>
        <dbReference type="Google" id="ProtNLM"/>
    </source>
</evidence>
<protein>
    <recommendedName>
        <fullName evidence="4">Dienelactone hydrolase domain-containing protein</fullName>
    </recommendedName>
</protein>
<dbReference type="SUPFAM" id="SSF53474">
    <property type="entry name" value="alpha/beta-Hydrolases"/>
    <property type="match status" value="1"/>
</dbReference>
<evidence type="ECO:0000313" key="3">
    <source>
        <dbReference type="Proteomes" id="UP000606494"/>
    </source>
</evidence>
<dbReference type="Gene3D" id="3.40.50.1820">
    <property type="entry name" value="alpha/beta hydrolase"/>
    <property type="match status" value="1"/>
</dbReference>
<organism evidence="2 3">
    <name type="scientific">Sphingobacterium arenae</name>
    <dbReference type="NCBI Taxonomy" id="1280598"/>
    <lineage>
        <taxon>Bacteria</taxon>
        <taxon>Pseudomonadati</taxon>
        <taxon>Bacteroidota</taxon>
        <taxon>Sphingobacteriia</taxon>
        <taxon>Sphingobacteriales</taxon>
        <taxon>Sphingobacteriaceae</taxon>
        <taxon>Sphingobacterium</taxon>
    </lineage>
</organism>
<dbReference type="PANTHER" id="PTHR22946:SF9">
    <property type="entry name" value="POLYKETIDE TRANSFERASE AF380"/>
    <property type="match status" value="1"/>
</dbReference>
<sequence>MTKKEDDARIDSYEQQLKDYLVDYLVDGYEERSSRLWNRDYSSGYALERSVEPNRSRWKEVLHPPILEKTGAMTKISYEVNGVHAEWVTLPLGDIVAEGILAFPKGTSKDDPVPLIIAQHGIGSGPETPFENGKSYHAYAKELLEAGFAVLAPLNLRSIERRNNIERYARLAKTSIPGIEFSRMQHLLDMVLEDERIDRHRIGMWGVSLGGMATMFWMPLEPRIKAGIVSAWFNERRNKMVVPDERYSSFIMTKEDYVYVPGWLEEFSDDDVVSMIAPRPLQIQHGKKDRIAHWPQVMEEYERAKVHYKKLGIENQIDMIMHEGGHEAIVEPGIAFFKKWLGR</sequence>
<dbReference type="InterPro" id="IPR025890">
    <property type="entry name" value="Abhydrolase_bac"/>
</dbReference>
<proteinExistence type="predicted"/>
<dbReference type="Proteomes" id="UP000606494">
    <property type="component" value="Unassembled WGS sequence"/>
</dbReference>
<keyword evidence="1" id="KW-0378">Hydrolase</keyword>
<dbReference type="InterPro" id="IPR029058">
    <property type="entry name" value="AB_hydrolase_fold"/>
</dbReference>
<dbReference type="EMBL" id="JACNYK010000002">
    <property type="protein sequence ID" value="MBD1425522.1"/>
    <property type="molecule type" value="Genomic_DNA"/>
</dbReference>
<evidence type="ECO:0000313" key="2">
    <source>
        <dbReference type="EMBL" id="MBD1425522.1"/>
    </source>
</evidence>
<reference evidence="2 3" key="1">
    <citation type="submission" date="2020-08" db="EMBL/GenBank/DDBJ databases">
        <title>Sphingobacterium sp. DN00404 isolated from aquaculture water.</title>
        <authorList>
            <person name="Zhang M."/>
        </authorList>
    </citation>
    <scope>NUCLEOTIDE SEQUENCE [LARGE SCALE GENOMIC DNA]</scope>
    <source>
        <strain evidence="2 3">KCTC 32294</strain>
    </source>
</reference>
<name>A0ABR7Y2J8_9SPHI</name>